<feature type="domain" description="PatA-like N-terminal" evidence="1">
    <location>
        <begin position="3"/>
        <end position="119"/>
    </location>
</feature>
<keyword evidence="3" id="KW-1185">Reference proteome</keyword>
<name>A0A1H2CAU1_9ACTN</name>
<dbReference type="InterPro" id="IPR025497">
    <property type="entry name" value="PatA-like_N"/>
</dbReference>
<reference evidence="2 3" key="1">
    <citation type="submission" date="2016-10" db="EMBL/GenBank/DDBJ databases">
        <authorList>
            <person name="de Groot N.N."/>
        </authorList>
    </citation>
    <scope>NUCLEOTIDE SEQUENCE [LARGE SCALE GENOMIC DNA]</scope>
    <source>
        <strain evidence="2 3">DSM 43941</strain>
    </source>
</reference>
<accession>A0A1H2CAU1</accession>
<dbReference type="EMBL" id="LT629758">
    <property type="protein sequence ID" value="SDT67196.1"/>
    <property type="molecule type" value="Genomic_DNA"/>
</dbReference>
<dbReference type="STRING" id="113562.SAMN04489716_5440"/>
<evidence type="ECO:0000313" key="3">
    <source>
        <dbReference type="Proteomes" id="UP000198688"/>
    </source>
</evidence>
<evidence type="ECO:0000259" key="1">
    <source>
        <dbReference type="Pfam" id="PF14332"/>
    </source>
</evidence>
<organism evidence="2 3">
    <name type="scientific">Actinoplanes derwentensis</name>
    <dbReference type="NCBI Taxonomy" id="113562"/>
    <lineage>
        <taxon>Bacteria</taxon>
        <taxon>Bacillati</taxon>
        <taxon>Actinomycetota</taxon>
        <taxon>Actinomycetes</taxon>
        <taxon>Micromonosporales</taxon>
        <taxon>Micromonosporaceae</taxon>
        <taxon>Actinoplanes</taxon>
    </lineage>
</organism>
<gene>
    <name evidence="2" type="ORF">SAMN04489716_5440</name>
</gene>
<dbReference type="Pfam" id="PF14332">
    <property type="entry name" value="DUF4388"/>
    <property type="match status" value="1"/>
</dbReference>
<proteinExistence type="predicted"/>
<protein>
    <recommendedName>
        <fullName evidence="1">PatA-like N-terminal domain-containing protein</fullName>
    </recommendedName>
</protein>
<dbReference type="AlphaFoldDB" id="A0A1H2CAU1"/>
<evidence type="ECO:0000313" key="2">
    <source>
        <dbReference type="EMBL" id="SDT67196.1"/>
    </source>
</evidence>
<dbReference type="Proteomes" id="UP000198688">
    <property type="component" value="Chromosome I"/>
</dbReference>
<sequence>MRRLLTELGESGRTGALHVGGAPGGVLYLIAGRISYAATAASPGLGERLISSGRLAPQTWRAVHAEGRGSHRVGRVLLRDGWLGRHELALRVMAVIVDATHVLLQQADAPARFAPGERHWIGDVAGVELGALGHLTAARLRAVPHPRRPRKRVTATRP</sequence>